<dbReference type="PANTHER" id="PTHR14969:SF58">
    <property type="entry name" value="UNDECAPRENYL-DIPHOSPHATASE BCRC"/>
    <property type="match status" value="1"/>
</dbReference>
<dbReference type="Proteomes" id="UP000033852">
    <property type="component" value="Unassembled WGS sequence"/>
</dbReference>
<feature type="transmembrane region" description="Helical" evidence="1">
    <location>
        <begin position="80"/>
        <end position="97"/>
    </location>
</feature>
<feature type="domain" description="Phosphatidic acid phosphatase type 2/haloperoxidase" evidence="2">
    <location>
        <begin position="37"/>
        <end position="144"/>
    </location>
</feature>
<dbReference type="Pfam" id="PF01569">
    <property type="entry name" value="PAP2"/>
    <property type="match status" value="1"/>
</dbReference>
<dbReference type="STRING" id="1618607.UY86_C0001G0068"/>
<dbReference type="Gene3D" id="1.20.144.10">
    <property type="entry name" value="Phosphatidic acid phosphatase type 2/haloperoxidase"/>
    <property type="match status" value="1"/>
</dbReference>
<feature type="transmembrane region" description="Helical" evidence="1">
    <location>
        <begin position="6"/>
        <end position="26"/>
    </location>
</feature>
<evidence type="ECO:0000313" key="4">
    <source>
        <dbReference type="Proteomes" id="UP000033852"/>
    </source>
</evidence>
<dbReference type="InterPro" id="IPR036938">
    <property type="entry name" value="PAP2/HPO_sf"/>
</dbReference>
<comment type="caution">
    <text evidence="3">The sequence shown here is derived from an EMBL/GenBank/DDBJ whole genome shotgun (WGS) entry which is preliminary data.</text>
</comment>
<feature type="transmembrane region" description="Helical" evidence="1">
    <location>
        <begin position="129"/>
        <end position="150"/>
    </location>
</feature>
<dbReference type="InterPro" id="IPR000326">
    <property type="entry name" value="PAP2/HPO"/>
</dbReference>
<dbReference type="SMART" id="SM00014">
    <property type="entry name" value="acidPPc"/>
    <property type="match status" value="1"/>
</dbReference>
<accession>A0A0G1Y4L2</accession>
<keyword evidence="1" id="KW-0472">Membrane</keyword>
<reference evidence="3 4" key="1">
    <citation type="journal article" date="2015" name="Nature">
        <title>rRNA introns, odd ribosomes, and small enigmatic genomes across a large radiation of phyla.</title>
        <authorList>
            <person name="Brown C.T."/>
            <person name="Hug L.A."/>
            <person name="Thomas B.C."/>
            <person name="Sharon I."/>
            <person name="Castelle C.J."/>
            <person name="Singh A."/>
            <person name="Wilkins M.J."/>
            <person name="Williams K.H."/>
            <person name="Banfield J.F."/>
        </authorList>
    </citation>
    <scope>NUCLEOTIDE SEQUENCE [LARGE SCALE GENOMIC DNA]</scope>
</reference>
<feature type="transmembrane region" description="Helical" evidence="1">
    <location>
        <begin position="104"/>
        <end position="123"/>
    </location>
</feature>
<evidence type="ECO:0000313" key="3">
    <source>
        <dbReference type="EMBL" id="KKW38095.1"/>
    </source>
</evidence>
<dbReference type="AlphaFoldDB" id="A0A0G1Y4L2"/>
<dbReference type="EMBL" id="LCRR01000001">
    <property type="protein sequence ID" value="KKW38095.1"/>
    <property type="molecule type" value="Genomic_DNA"/>
</dbReference>
<evidence type="ECO:0000259" key="2">
    <source>
        <dbReference type="SMART" id="SM00014"/>
    </source>
</evidence>
<feature type="transmembrane region" description="Helical" evidence="1">
    <location>
        <begin position="38"/>
        <end position="60"/>
    </location>
</feature>
<evidence type="ECO:0000256" key="1">
    <source>
        <dbReference type="SAM" id="Phobius"/>
    </source>
</evidence>
<gene>
    <name evidence="3" type="ORF">UY86_C0001G0068</name>
</gene>
<keyword evidence="1" id="KW-0812">Transmembrane</keyword>
<sequence length="155" mass="16586">MLDSLFIFGAVWLVWVPPVALGIYFLSSSRAEKMRLAALAAIALPAAFALSRIASLFYYSERPFADGGIMPLVTHAADNGFPSDHALLAFAVAFVALERNRTLGSALVLIAILVSVSRIWAGVHNPIDIAGSILVAALGTLMAISARRYILKPVY</sequence>
<dbReference type="SUPFAM" id="SSF48317">
    <property type="entry name" value="Acid phosphatase/Vanadium-dependent haloperoxidase"/>
    <property type="match status" value="1"/>
</dbReference>
<proteinExistence type="predicted"/>
<dbReference type="PANTHER" id="PTHR14969">
    <property type="entry name" value="SPHINGOSINE-1-PHOSPHATE PHOSPHOHYDROLASE"/>
    <property type="match status" value="1"/>
</dbReference>
<keyword evidence="1" id="KW-1133">Transmembrane helix</keyword>
<name>A0A0G1Y4L2_9BACT</name>
<protein>
    <submittedName>
        <fullName evidence="3">Phosphoesterase PA-phosphatase related protein</fullName>
    </submittedName>
</protein>
<organism evidence="3 4">
    <name type="scientific">Candidatus Adlerbacteria bacterium GW2011_GWB1_54_7</name>
    <dbReference type="NCBI Taxonomy" id="1618607"/>
    <lineage>
        <taxon>Bacteria</taxon>
        <taxon>Candidatus Adleribacteriota</taxon>
    </lineage>
</organism>